<accession>A0AAI8QHT7</accession>
<dbReference type="EMBL" id="AP012492">
    <property type="protein sequence ID" value="BAM33119.1"/>
    <property type="molecule type" value="Genomic_DNA"/>
</dbReference>
<dbReference type="AlphaFoldDB" id="A0AAI8QHT7"/>
<evidence type="ECO:0000259" key="1">
    <source>
        <dbReference type="Pfam" id="PF05050"/>
    </source>
</evidence>
<dbReference type="KEGG" id="hcb:HCBAA847_1900"/>
<dbReference type="Pfam" id="PF05050">
    <property type="entry name" value="Methyltransf_21"/>
    <property type="match status" value="1"/>
</dbReference>
<dbReference type="Proteomes" id="UP000006036">
    <property type="component" value="Chromosome 1"/>
</dbReference>
<dbReference type="RefSeq" id="WP_015453785.1">
    <property type="nucleotide sequence ID" value="NC_020555.1"/>
</dbReference>
<sequence>MKFLAQYIYQLLLHTNNGILEKFLLLARKLILKISNPIITLSYNNIKLAMPFSHTLPLNQKIYPTYDMQLHSIAHHIYTKDGKLNMIDVGANIGDTAVLTNMPNASYLLIEGEKSYANLIKTNISYNFHKATIRDISMGGGHNKNLPLNPAEALPLFIISHTFLGDNDEQSAYTISLQDGSGKLINDKHNYSSVQIQTLDSVVSKADFSPNFIKIDTDGFDFKVLRGAFKTLTYFKPTIFFEWDKNHLQAQNEDFLSIFPSLNKLGYEQLLIFDNFGVLLCVLQSDDCNNLKLLMDYTQDSRQNIYYYDILTFHKDSSFKLTEWLKARKTESKNLTDV</sequence>
<dbReference type="PANTHER" id="PTHR34203:SF15">
    <property type="entry name" value="SLL1173 PROTEIN"/>
    <property type="match status" value="1"/>
</dbReference>
<proteinExistence type="predicted"/>
<reference evidence="2 3" key="1">
    <citation type="journal article" date="2012" name="J. Bacteriol.">
        <title>Complete Genome Sequence of Helicobacter cinaedi Type Strain ATCC BAA-847.</title>
        <authorList>
            <person name="Miyoshi-Akiyama T."/>
            <person name="Takeshita N."/>
            <person name="Ohmagari N."/>
            <person name="Kirikae T."/>
        </authorList>
    </citation>
    <scope>NUCLEOTIDE SEQUENCE [LARGE SCALE GENOMIC DNA]</scope>
    <source>
        <strain evidence="2 3">ATCC BAA-847</strain>
    </source>
</reference>
<name>A0AAI8QHT7_9HELI</name>
<organism evidence="2 3">
    <name type="scientific">Helicobacter cinaedi CCUG 18818 = ATCC BAA-847</name>
    <dbReference type="NCBI Taxonomy" id="537971"/>
    <lineage>
        <taxon>Bacteria</taxon>
        <taxon>Pseudomonadati</taxon>
        <taxon>Campylobacterota</taxon>
        <taxon>Epsilonproteobacteria</taxon>
        <taxon>Campylobacterales</taxon>
        <taxon>Helicobacteraceae</taxon>
        <taxon>Helicobacter</taxon>
    </lineage>
</organism>
<evidence type="ECO:0000313" key="2">
    <source>
        <dbReference type="EMBL" id="BAM33119.1"/>
    </source>
</evidence>
<dbReference type="InterPro" id="IPR006342">
    <property type="entry name" value="FkbM_mtfrase"/>
</dbReference>
<dbReference type="InterPro" id="IPR029063">
    <property type="entry name" value="SAM-dependent_MTases_sf"/>
</dbReference>
<feature type="domain" description="Methyltransferase FkbM" evidence="1">
    <location>
        <begin position="88"/>
        <end position="268"/>
    </location>
</feature>
<protein>
    <recommendedName>
        <fullName evidence="1">Methyltransferase FkbM domain-containing protein</fullName>
    </recommendedName>
</protein>
<evidence type="ECO:0000313" key="3">
    <source>
        <dbReference type="Proteomes" id="UP000006036"/>
    </source>
</evidence>
<dbReference type="InterPro" id="IPR052514">
    <property type="entry name" value="SAM-dependent_MTase"/>
</dbReference>
<gene>
    <name evidence="2" type="ORF">HCBAA847_1900</name>
</gene>
<dbReference type="Gene3D" id="3.40.50.150">
    <property type="entry name" value="Vaccinia Virus protein VP39"/>
    <property type="match status" value="1"/>
</dbReference>
<dbReference type="SUPFAM" id="SSF53335">
    <property type="entry name" value="S-adenosyl-L-methionine-dependent methyltransferases"/>
    <property type="match status" value="1"/>
</dbReference>
<dbReference type="PANTHER" id="PTHR34203">
    <property type="entry name" value="METHYLTRANSFERASE, FKBM FAMILY PROTEIN"/>
    <property type="match status" value="1"/>
</dbReference>
<dbReference type="NCBIfam" id="TIGR01444">
    <property type="entry name" value="fkbM_fam"/>
    <property type="match status" value="1"/>
</dbReference>